<dbReference type="Proteomes" id="UP001596287">
    <property type="component" value="Unassembled WGS sequence"/>
</dbReference>
<organism evidence="2 3">
    <name type="scientific">Flavobacterium qiangtangense</name>
    <dbReference type="NCBI Taxonomy" id="1442595"/>
    <lineage>
        <taxon>Bacteria</taxon>
        <taxon>Pseudomonadati</taxon>
        <taxon>Bacteroidota</taxon>
        <taxon>Flavobacteriia</taxon>
        <taxon>Flavobacteriales</taxon>
        <taxon>Flavobacteriaceae</taxon>
        <taxon>Flavobacterium</taxon>
    </lineage>
</organism>
<protein>
    <recommendedName>
        <fullName evidence="4">GOLD domain-containing protein</fullName>
    </recommendedName>
</protein>
<dbReference type="EMBL" id="JBHSQB010000003">
    <property type="protein sequence ID" value="MFC6095208.1"/>
    <property type="molecule type" value="Genomic_DNA"/>
</dbReference>
<proteinExistence type="predicted"/>
<gene>
    <name evidence="2" type="ORF">ACFPVY_00995</name>
</gene>
<feature type="signal peptide" evidence="1">
    <location>
        <begin position="1"/>
        <end position="20"/>
    </location>
</feature>
<evidence type="ECO:0000313" key="2">
    <source>
        <dbReference type="EMBL" id="MFC6095208.1"/>
    </source>
</evidence>
<evidence type="ECO:0000256" key="1">
    <source>
        <dbReference type="SAM" id="SignalP"/>
    </source>
</evidence>
<accession>A0ABW1PJF6</accession>
<evidence type="ECO:0000313" key="3">
    <source>
        <dbReference type="Proteomes" id="UP001596287"/>
    </source>
</evidence>
<keyword evidence="1" id="KW-0732">Signal</keyword>
<name>A0ABW1PJF6_9FLAO</name>
<comment type="caution">
    <text evidence="2">The sequence shown here is derived from an EMBL/GenBank/DDBJ whole genome shotgun (WGS) entry which is preliminary data.</text>
</comment>
<evidence type="ECO:0008006" key="4">
    <source>
        <dbReference type="Google" id="ProtNLM"/>
    </source>
</evidence>
<dbReference type="PROSITE" id="PS51257">
    <property type="entry name" value="PROKAR_LIPOPROTEIN"/>
    <property type="match status" value="1"/>
</dbReference>
<sequence length="132" mass="14425">MKNFALKTFALILFVSTFVACSNDDGGEAILVKRQSITAVEGLTEGIVGQEITLTVSYEVDNACGVFERFSETVNGNSKTINIEARYTGADCGNTVTTKTQTYKVTIIQAGTYVFKFRKSETEFVTHTIVIS</sequence>
<feature type="chain" id="PRO_5047422104" description="GOLD domain-containing protein" evidence="1">
    <location>
        <begin position="21"/>
        <end position="132"/>
    </location>
</feature>
<reference evidence="3" key="1">
    <citation type="journal article" date="2019" name="Int. J. Syst. Evol. Microbiol.">
        <title>The Global Catalogue of Microorganisms (GCM) 10K type strain sequencing project: providing services to taxonomists for standard genome sequencing and annotation.</title>
        <authorList>
            <consortium name="The Broad Institute Genomics Platform"/>
            <consortium name="The Broad Institute Genome Sequencing Center for Infectious Disease"/>
            <person name="Wu L."/>
            <person name="Ma J."/>
        </authorList>
    </citation>
    <scope>NUCLEOTIDE SEQUENCE [LARGE SCALE GENOMIC DNA]</scope>
    <source>
        <strain evidence="3">CCUG 49679</strain>
    </source>
</reference>
<keyword evidence="3" id="KW-1185">Reference proteome</keyword>
<dbReference type="RefSeq" id="WP_379789817.1">
    <property type="nucleotide sequence ID" value="NZ_JBHSQB010000003.1"/>
</dbReference>